<accession>A0ABW3M010</accession>
<protein>
    <submittedName>
        <fullName evidence="2">DUF3667 domain-containing protein</fullName>
    </submittedName>
</protein>
<dbReference type="Proteomes" id="UP001597033">
    <property type="component" value="Unassembled WGS sequence"/>
</dbReference>
<proteinExistence type="predicted"/>
<dbReference type="RefSeq" id="WP_162378166.1">
    <property type="nucleotide sequence ID" value="NZ_JBHTKN010000016.1"/>
</dbReference>
<feature type="transmembrane region" description="Helical" evidence="1">
    <location>
        <begin position="274"/>
        <end position="295"/>
    </location>
</feature>
<gene>
    <name evidence="2" type="ORF">ACFQ2N_16260</name>
</gene>
<feature type="transmembrane region" description="Helical" evidence="1">
    <location>
        <begin position="236"/>
        <end position="262"/>
    </location>
</feature>
<organism evidence="2 3">
    <name type="scientific">Pseudoxanthomonas kaohsiungensis</name>
    <dbReference type="NCBI Taxonomy" id="283923"/>
    <lineage>
        <taxon>Bacteria</taxon>
        <taxon>Pseudomonadati</taxon>
        <taxon>Pseudomonadota</taxon>
        <taxon>Gammaproteobacteria</taxon>
        <taxon>Lysobacterales</taxon>
        <taxon>Lysobacteraceae</taxon>
        <taxon>Pseudoxanthomonas</taxon>
    </lineage>
</organism>
<evidence type="ECO:0000256" key="1">
    <source>
        <dbReference type="SAM" id="Phobius"/>
    </source>
</evidence>
<evidence type="ECO:0000313" key="3">
    <source>
        <dbReference type="Proteomes" id="UP001597033"/>
    </source>
</evidence>
<dbReference type="EMBL" id="JBHTKN010000016">
    <property type="protein sequence ID" value="MFD1043907.1"/>
    <property type="molecule type" value="Genomic_DNA"/>
</dbReference>
<keyword evidence="1" id="KW-0472">Membrane</keyword>
<dbReference type="InterPro" id="IPR022134">
    <property type="entry name" value="DUF3667"/>
</dbReference>
<sequence length="370" mass="40484">MSDSPPAACENCAQPLQGRFCHACGQAAHSPVRSFAHAVEEVFESFWHLDGRIFRTLRRLLAPGALAADFLAGHRAPYVAPMRLFVILCVLTFFVGKLVDFGDSSALPPVQVNGSGNSDFARAQSVAEVEQIRDKAIADMEQARESMPAIAAPARHGFDRGIAQIRRQADRRIVELGGTPRAPAPGTDAEADAEPANPDAIAISTGTTADGWLERQGQRMLQNLPRIEKDPSLFKYAFMGSVPTALFVLVPLFALLLKLFYLDSGRLYLEHLVVAFYSHAFLCLALLAQFALLALDHWITPHLAFFGAISGLAAALLWLWMPTYLLLMQKRVYGQGWTLTSLKFVLIGGIYSFTLMLTVMALIVVSLARA</sequence>
<feature type="transmembrane region" description="Helical" evidence="1">
    <location>
        <begin position="78"/>
        <end position="99"/>
    </location>
</feature>
<feature type="transmembrane region" description="Helical" evidence="1">
    <location>
        <begin position="341"/>
        <end position="368"/>
    </location>
</feature>
<dbReference type="Pfam" id="PF12412">
    <property type="entry name" value="DUF3667"/>
    <property type="match status" value="1"/>
</dbReference>
<keyword evidence="1" id="KW-0812">Transmembrane</keyword>
<reference evidence="3" key="1">
    <citation type="journal article" date="2019" name="Int. J. Syst. Evol. Microbiol.">
        <title>The Global Catalogue of Microorganisms (GCM) 10K type strain sequencing project: providing services to taxonomists for standard genome sequencing and annotation.</title>
        <authorList>
            <consortium name="The Broad Institute Genomics Platform"/>
            <consortium name="The Broad Institute Genome Sequencing Center for Infectious Disease"/>
            <person name="Wu L."/>
            <person name="Ma J."/>
        </authorList>
    </citation>
    <scope>NUCLEOTIDE SEQUENCE [LARGE SCALE GENOMIC DNA]</scope>
    <source>
        <strain evidence="3">CCUG 55854</strain>
    </source>
</reference>
<feature type="transmembrane region" description="Helical" evidence="1">
    <location>
        <begin position="302"/>
        <end position="321"/>
    </location>
</feature>
<keyword evidence="1" id="KW-1133">Transmembrane helix</keyword>
<evidence type="ECO:0000313" key="2">
    <source>
        <dbReference type="EMBL" id="MFD1043907.1"/>
    </source>
</evidence>
<keyword evidence="3" id="KW-1185">Reference proteome</keyword>
<comment type="caution">
    <text evidence="2">The sequence shown here is derived from an EMBL/GenBank/DDBJ whole genome shotgun (WGS) entry which is preliminary data.</text>
</comment>
<name>A0ABW3M010_9GAMM</name>